<reference evidence="1" key="1">
    <citation type="submission" date="2019-12" db="EMBL/GenBank/DDBJ databases">
        <title>Genome sequencing and annotation of Brassica cretica.</title>
        <authorList>
            <person name="Studholme D.J."/>
            <person name="Sarris P."/>
        </authorList>
    </citation>
    <scope>NUCLEOTIDE SEQUENCE</scope>
    <source>
        <strain evidence="1">PFS-109/04</strain>
        <tissue evidence="1">Leaf</tissue>
    </source>
</reference>
<dbReference type="EMBL" id="QGKX02000996">
    <property type="protein sequence ID" value="KAF3558727.1"/>
    <property type="molecule type" value="Genomic_DNA"/>
</dbReference>
<name>A0A8S9R3W2_BRACR</name>
<organism evidence="1 2">
    <name type="scientific">Brassica cretica</name>
    <name type="common">Mustard</name>
    <dbReference type="NCBI Taxonomy" id="69181"/>
    <lineage>
        <taxon>Eukaryota</taxon>
        <taxon>Viridiplantae</taxon>
        <taxon>Streptophyta</taxon>
        <taxon>Embryophyta</taxon>
        <taxon>Tracheophyta</taxon>
        <taxon>Spermatophyta</taxon>
        <taxon>Magnoliopsida</taxon>
        <taxon>eudicotyledons</taxon>
        <taxon>Gunneridae</taxon>
        <taxon>Pentapetalae</taxon>
        <taxon>rosids</taxon>
        <taxon>malvids</taxon>
        <taxon>Brassicales</taxon>
        <taxon>Brassicaceae</taxon>
        <taxon>Brassiceae</taxon>
        <taxon>Brassica</taxon>
    </lineage>
</organism>
<accession>A0A8S9R3W2</accession>
<protein>
    <submittedName>
        <fullName evidence="1">Uncharacterized protein</fullName>
    </submittedName>
</protein>
<sequence>MAAETFNDEMVMAVNRVRITALWELMRERLKRQTSKWDLSKEFDQYKTVPLAKASLKGATPPSFED</sequence>
<evidence type="ECO:0000313" key="1">
    <source>
        <dbReference type="EMBL" id="KAF3558727.1"/>
    </source>
</evidence>
<comment type="caution">
    <text evidence="1">The sequence shown here is derived from an EMBL/GenBank/DDBJ whole genome shotgun (WGS) entry which is preliminary data.</text>
</comment>
<proteinExistence type="predicted"/>
<gene>
    <name evidence="1" type="ORF">F2Q69_00013415</name>
</gene>
<dbReference type="AlphaFoldDB" id="A0A8S9R3W2"/>
<evidence type="ECO:0000313" key="2">
    <source>
        <dbReference type="Proteomes" id="UP000712600"/>
    </source>
</evidence>
<dbReference type="Proteomes" id="UP000712600">
    <property type="component" value="Unassembled WGS sequence"/>
</dbReference>